<dbReference type="InterPro" id="IPR029063">
    <property type="entry name" value="SAM-dependent_MTases_sf"/>
</dbReference>
<dbReference type="PANTHER" id="PTHR45875:SF1">
    <property type="entry name" value="METHYLTRANSFERASE N6AMT1"/>
    <property type="match status" value="1"/>
</dbReference>
<dbReference type="GO" id="GO:0008168">
    <property type="term" value="F:methyltransferase activity"/>
    <property type="evidence" value="ECO:0007669"/>
    <property type="project" value="UniProtKB-KW"/>
</dbReference>
<accession>A0ABT8FYX2</accession>
<comment type="similarity">
    <text evidence="1">Belongs to the eukaryotic/archaeal PrmC-related family.</text>
</comment>
<evidence type="ECO:0000256" key="4">
    <source>
        <dbReference type="ARBA" id="ARBA00022691"/>
    </source>
</evidence>
<evidence type="ECO:0000256" key="1">
    <source>
        <dbReference type="ARBA" id="ARBA00006149"/>
    </source>
</evidence>
<dbReference type="InterPro" id="IPR002052">
    <property type="entry name" value="DNA_methylase_N6_adenine_CS"/>
</dbReference>
<dbReference type="InterPro" id="IPR007848">
    <property type="entry name" value="Small_mtfrase_dom"/>
</dbReference>
<dbReference type="Pfam" id="PF23186">
    <property type="entry name" value="DUF7059"/>
    <property type="match status" value="1"/>
</dbReference>
<evidence type="ECO:0000259" key="5">
    <source>
        <dbReference type="Pfam" id="PF05175"/>
    </source>
</evidence>
<gene>
    <name evidence="7" type="ORF">QQX04_03675</name>
</gene>
<comment type="caution">
    <text evidence="7">The sequence shown here is derived from an EMBL/GenBank/DDBJ whole genome shotgun (WGS) entry which is preliminary data.</text>
</comment>
<dbReference type="Gene3D" id="3.40.50.150">
    <property type="entry name" value="Vaccinia Virus protein VP39"/>
    <property type="match status" value="1"/>
</dbReference>
<keyword evidence="4" id="KW-0949">S-adenosyl-L-methionine</keyword>
<dbReference type="SUPFAM" id="SSF53335">
    <property type="entry name" value="S-adenosyl-L-methionine-dependent methyltransferases"/>
    <property type="match status" value="1"/>
</dbReference>
<dbReference type="Proteomes" id="UP001172738">
    <property type="component" value="Unassembled WGS sequence"/>
</dbReference>
<keyword evidence="2 7" id="KW-0489">Methyltransferase</keyword>
<dbReference type="PANTHER" id="PTHR45875">
    <property type="entry name" value="METHYLTRANSFERASE N6AMT1"/>
    <property type="match status" value="1"/>
</dbReference>
<organism evidence="7 8">
    <name type="scientific">Demequina zhanjiangensis</name>
    <dbReference type="NCBI Taxonomy" id="3051659"/>
    <lineage>
        <taxon>Bacteria</taxon>
        <taxon>Bacillati</taxon>
        <taxon>Actinomycetota</taxon>
        <taxon>Actinomycetes</taxon>
        <taxon>Micrococcales</taxon>
        <taxon>Demequinaceae</taxon>
        <taxon>Demequina</taxon>
    </lineage>
</organism>
<evidence type="ECO:0000313" key="8">
    <source>
        <dbReference type="Proteomes" id="UP001172738"/>
    </source>
</evidence>
<dbReference type="CDD" id="cd02440">
    <property type="entry name" value="AdoMet_MTases"/>
    <property type="match status" value="1"/>
</dbReference>
<evidence type="ECO:0000259" key="6">
    <source>
        <dbReference type="Pfam" id="PF23186"/>
    </source>
</evidence>
<dbReference type="EMBL" id="JAUHPV010000002">
    <property type="protein sequence ID" value="MDN4472091.1"/>
    <property type="molecule type" value="Genomic_DNA"/>
</dbReference>
<evidence type="ECO:0000256" key="3">
    <source>
        <dbReference type="ARBA" id="ARBA00022679"/>
    </source>
</evidence>
<sequence>MSESDADALRAALAGWTVDTVTEALGDRAMRALGREQTVPAQREARRLGGDPIGILSRLFTLGDEVPRSQVADALAGFGVERAIASGLVEAAGAGDADSVRARVDLRPTAAAGADGESTVDWWLASDLGEAVTGARLADDHVLGLGGASTTLAGATMRRPVGRVLDLGTGCGIQALHASTHAREVVATDISRRALSFAAFNRTLNAPPAAWELREGSMLEPVAGEQFDLVVSNPPFVITPPGAPSFEYRDGGVGGDGLVGGLIREVGTVLAPGGVAQHLGNWEIRAGMTWEQRLEEWLDASEVPLDAWVIQRDLLDAAEYAETWLRDAGVTPERDRAGFRAAYEAYLADFDARGVESIGFGVVTLRRPVSGTPTLRRLEEHEGAVSGPLGAHLAAALDAHDWQAGLTDDALLAERYVVASDVTKETYGRATEHDPEHILIRQGGGLGRAVRADTALAGFVSTCDGELTAGQISAALAALLDVPTAAMASGLADAVRGLVVDGFLLPMSSD</sequence>
<reference evidence="7" key="1">
    <citation type="submission" date="2023-06" db="EMBL/GenBank/DDBJ databases">
        <title>SYSU T00b26.</title>
        <authorList>
            <person name="Gao L."/>
            <person name="Fang B.-Z."/>
            <person name="Li W.-J."/>
        </authorList>
    </citation>
    <scope>NUCLEOTIDE SEQUENCE</scope>
    <source>
        <strain evidence="7">SYSU T00b26</strain>
    </source>
</reference>
<keyword evidence="3" id="KW-0808">Transferase</keyword>
<dbReference type="InterPro" id="IPR052190">
    <property type="entry name" value="Euk-Arch_PrmC-MTase"/>
</dbReference>
<proteinExistence type="inferred from homology"/>
<dbReference type="GO" id="GO:0032259">
    <property type="term" value="P:methylation"/>
    <property type="evidence" value="ECO:0007669"/>
    <property type="project" value="UniProtKB-KW"/>
</dbReference>
<evidence type="ECO:0000256" key="2">
    <source>
        <dbReference type="ARBA" id="ARBA00022603"/>
    </source>
</evidence>
<feature type="domain" description="DUF7059" evidence="6">
    <location>
        <begin position="14"/>
        <end position="101"/>
    </location>
</feature>
<dbReference type="PROSITE" id="PS00092">
    <property type="entry name" value="N6_MTASE"/>
    <property type="match status" value="1"/>
</dbReference>
<dbReference type="Pfam" id="PF05175">
    <property type="entry name" value="MTS"/>
    <property type="match status" value="1"/>
</dbReference>
<name>A0ABT8FYX2_9MICO</name>
<evidence type="ECO:0000313" key="7">
    <source>
        <dbReference type="EMBL" id="MDN4472091.1"/>
    </source>
</evidence>
<dbReference type="InterPro" id="IPR055487">
    <property type="entry name" value="DUF7059"/>
</dbReference>
<keyword evidence="8" id="KW-1185">Reference proteome</keyword>
<protein>
    <submittedName>
        <fullName evidence="7">Methyltransferase</fullName>
    </submittedName>
</protein>
<feature type="domain" description="Methyltransferase small" evidence="5">
    <location>
        <begin position="157"/>
        <end position="237"/>
    </location>
</feature>